<sequence length="902" mass="108213">ISIFRFSNKSFEEIESIHKELEKTKLNSEHFEIKFKILNLEDWEAQWNRLKEKEEDFYPDINLRNVPLSQNRKNNYTSWITEVDREYNSIQFNQFLNDRDFFKKFEFLEGYKEIRSLGVESIYTIIKQKLQIKMFGPGVSLFTTFIFPTYVKISKLRYLSNYISGKVECHEIFKESSVFIEKRYQGDSLGGLEKDKLSIKESPHEQSFLFFLDPKVIDKPEHINYEKELQLVIKIYFEPLNLNLIEFGVYVGSIKQEIINIEKIPPQILRFIKPILQHNHLDREIFNVETMKLIKNQTEQVIRTYCEILIQNKNWLLNNQASKILTDFFISAANKQDTVYFDVFREFLVNNCTEAINSNLMNEKNHDIILNDIIIQYGLSSVFYNYKLHYFKESLKDIYDEIGKIYDKYFRKEPDCKKIDRGFYNERFKYEYPKIYYECQYKISEDITCVIYFIWNNSEFFNFNSINLSFWYHRDSKEIWDNQATSIINNTRNFINEIIDNPLIEVREANSIPPLLIKIPPIEEEEKKSIENENKWVEDQRVTLTEWKLGKEIYKLKRLNIFVGKNNSGKTHALDSIYNYSEGHRIDKPHVQEDFRKNYPHYDIYEKYYIPRYRVLGKSTGKRRNPIRGVNLLLNSLQELQKQTYMNFSQIDERGNTLENSTFHLNLWRIPNFVEILDLSTYFFENEERLDDYDKEIIEHEKGSFFIKSLRKVFKEWVRLIETFIPDVKISAVQEKGMEGDISLEIRDKVLNVQVDDWNYYGSGTQEILSLIFIIEFLKYAPTVNYKQLQISLNLRDNIKDSLDKFISPIRNNRLLLIDEPEIRLHPSLQKKLFKYLYKSSKLIQIFIATNSPYFLDIKEIKDQLREDISIFLCKKEKAKQDKFPKISINEFNYAKVINDIF</sequence>
<feature type="non-terminal residue" evidence="2">
    <location>
        <position position="1"/>
    </location>
</feature>
<dbReference type="EMBL" id="LAZR01017224">
    <property type="protein sequence ID" value="KKM01335.1"/>
    <property type="molecule type" value="Genomic_DNA"/>
</dbReference>
<evidence type="ECO:0000259" key="1">
    <source>
        <dbReference type="Pfam" id="PF13175"/>
    </source>
</evidence>
<protein>
    <recommendedName>
        <fullName evidence="1">Endonuclease GajA/Old nuclease/RecF-like AAA domain-containing protein</fullName>
    </recommendedName>
</protein>
<evidence type="ECO:0000313" key="2">
    <source>
        <dbReference type="EMBL" id="KKM01335.1"/>
    </source>
</evidence>
<dbReference type="InterPro" id="IPR027417">
    <property type="entry name" value="P-loop_NTPase"/>
</dbReference>
<name>A0A0F9GRE5_9ZZZZ</name>
<comment type="caution">
    <text evidence="2">The sequence shown here is derived from an EMBL/GenBank/DDBJ whole genome shotgun (WGS) entry which is preliminary data.</text>
</comment>
<proteinExistence type="predicted"/>
<dbReference type="InterPro" id="IPR051396">
    <property type="entry name" value="Bact_Antivir_Def_Nuclease"/>
</dbReference>
<organism evidence="2">
    <name type="scientific">marine sediment metagenome</name>
    <dbReference type="NCBI Taxonomy" id="412755"/>
    <lineage>
        <taxon>unclassified sequences</taxon>
        <taxon>metagenomes</taxon>
        <taxon>ecological metagenomes</taxon>
    </lineage>
</organism>
<dbReference type="Gene3D" id="3.40.50.300">
    <property type="entry name" value="P-loop containing nucleotide triphosphate hydrolases"/>
    <property type="match status" value="1"/>
</dbReference>
<dbReference type="AlphaFoldDB" id="A0A0F9GRE5"/>
<accession>A0A0F9GRE5</accession>
<dbReference type="Pfam" id="PF13175">
    <property type="entry name" value="AAA_15"/>
    <property type="match status" value="1"/>
</dbReference>
<gene>
    <name evidence="2" type="ORF">LCGC14_1795460</name>
</gene>
<dbReference type="PANTHER" id="PTHR43581:SF4">
    <property type="entry name" value="ATP_GTP PHOSPHATASE"/>
    <property type="match status" value="1"/>
</dbReference>
<feature type="domain" description="Endonuclease GajA/Old nuclease/RecF-like AAA" evidence="1">
    <location>
        <begin position="688"/>
        <end position="855"/>
    </location>
</feature>
<dbReference type="PANTHER" id="PTHR43581">
    <property type="entry name" value="ATP/GTP PHOSPHATASE"/>
    <property type="match status" value="1"/>
</dbReference>
<dbReference type="InterPro" id="IPR041685">
    <property type="entry name" value="AAA_GajA/Old/RecF-like"/>
</dbReference>
<reference evidence="2" key="1">
    <citation type="journal article" date="2015" name="Nature">
        <title>Complex archaea that bridge the gap between prokaryotes and eukaryotes.</title>
        <authorList>
            <person name="Spang A."/>
            <person name="Saw J.H."/>
            <person name="Jorgensen S.L."/>
            <person name="Zaremba-Niedzwiedzka K."/>
            <person name="Martijn J."/>
            <person name="Lind A.E."/>
            <person name="van Eijk R."/>
            <person name="Schleper C."/>
            <person name="Guy L."/>
            <person name="Ettema T.J."/>
        </authorList>
    </citation>
    <scope>NUCLEOTIDE SEQUENCE</scope>
</reference>
<feature type="non-terminal residue" evidence="2">
    <location>
        <position position="902"/>
    </location>
</feature>
<dbReference type="SUPFAM" id="SSF52540">
    <property type="entry name" value="P-loop containing nucleoside triphosphate hydrolases"/>
    <property type="match status" value="1"/>
</dbReference>